<sequence length="1780" mass="199486">MGFLSGVLDAVKDDDAVKTYDKDTTKNINTVIKTLNDNIGSGRTGLAASVGAVKGWLEGYGREVKEKIKHVTAPLRNMQEFVIIDIETKILEMEHKDYEENIGKLSTWAHDLSGLTEKTQDSLNALSNIDKHFNNVLYQHVNSIHQAAHSFRENGISDVNNLKAVCSNVSVQLRNVTAAVISYADCEGEKCITDLKEVFTRQIKTPIENIKIRLNNLNVQLDDWIMKAQLVVNSTISQCTGIIKIVQNNDHGRIKSAERNNVEKAATELKQKADKLRILVIEAKSEVQRLVKSAIIAVNTMNEALKRNVQSLKDEITKKVQGIKNKIGELGNQYAEASDRNSIKGIFEYINKQVVSIKSGVGYKGNENSGIYKHWTDLKPEIDQLIRDLAGTDQDDDDDRNGYLHDIDEGVGRYALQFKMQFEKAIKTIVTAMMEGGEEENKIRGFIINASGGAGSTEKIRAVKTAMTNQILKLSGAANIPNAEPDDAKKTLESIVTYLNDYAEQIQMKLNILSAFILSVEKDDALTTLNHKVSLTTGDKNLQSAVRNVLATVKKIIEGAKDDVSQFIKDSSIGKLNQAIEKVENMRKTFKYEGVTAALSDVLLFIEKLHDSLSTTTGKVSSKLKSGTHYAAEVDEAIDQVTTRLEQQIPSEGNKVDLSKENALGDYTLHVDQKYRSLQALEVGTVVSYEAGALPGKIMDIQGQVNGDDVLGKVSDENDTTNIPSMGHDKVYRNTFDLLLQQIESNMQTFCEAVEGLVKTDAGTVKDVIPNKSRGVQNLLEDLQTMIHSDTLYGTQIHLREMYKEINTNIIGDARSYNSDTVPSNLTQIMVFANMFNSTAIPNRINECISDITAKVKYEVTEKIKTLKKSALSQFVTRKTAELEELKKFVHYQKNIISKTIFTNQTTGLKGLMNTIGSNLQSYIDPLRYPSVKDLSKHLDFYFNPLFTHISTEASPSSQLVAGLQARTYDLLTHLHDNNRTFTFDSGFRSRLHSLTSALSTFDPAAFANPHHPQLLDALKAGMRGLVGEMEKAYVNRYDGHPKMEWEKDVPTKELTADAKRCAKVLLTCLPMWLEDLGELKRRCEHSWSKKAIHLKDEIDIENPLGEFLKQCGYRVPSSQKSHQDGELQCRHTFTGKHIDGILGKIIQMSNLEHVPQCRSREKEWNFNIMDFIACLYSHLDEYNEVCHLSTLFSKRHPCSIYEILCWFSGLPHSTVYSALPGGITKLLDKPKNQPIDSGDSGLEIEFVNQKEFYLDAYPTRFTYENIEAVLTLICSKSYDVLARIAGTGDEHTRYACEYANNSLKLHYPKTADDCLSMLLDMLRRLLSVFRFLESKCSYSAVEFGWADCQYGKNVPTTKSHCNDRSTDEATCQAECKPKRQSKCQPNCQPTSPLMSYLNDCLPGHLPHQLTNVGCKPECKTCPGNKPGMPCLTPIGFRGFSGSIKTGAQLCSIIKKILGNGMIACLFTLAPRPPTNLPEHFQFAVSLAKGLSASKQSKVDGIKTLADTIADSITDRSIKLYEDTAELVDPICEAYGNKGIEHRKQKPDAKRNLSCISLTSACINEEHCVPYLSPLSCDTYHYLVNKQSNSYLSWAVYLPWTFHKYLASLLDAFKAIRCEDWGCSNCLHTDICKGESHGMLNPAEKGTGCQCTSVVHCNGVSPTLYQYGFTFRDAQNLISLKRNCFNMRSHLYNVVNSDYFTELFKQCDMLLWRIREPFSYLVLTLWLLSLLYLLHIMVIRLDLLHIKSHLHSPSSHRIAAQSLLAAARVNKLNRVFYLQP</sequence>
<name>A0A061BJP2_BABBI</name>
<evidence type="ECO:0000256" key="2">
    <source>
        <dbReference type="SAM" id="Phobius"/>
    </source>
</evidence>
<accession>A0A061BJP2</accession>
<feature type="coiled-coil region" evidence="1">
    <location>
        <begin position="259"/>
        <end position="315"/>
    </location>
</feature>
<reference evidence="3" key="2">
    <citation type="submission" date="2014-06" db="EMBL/GenBank/DDBJ databases">
        <authorList>
            <person name="Aslett M."/>
            <person name="De Silva Nishadi"/>
        </authorList>
    </citation>
    <scope>NUCLEOTIDE SEQUENCE</scope>
    <source>
        <strain evidence="3">Bond</strain>
    </source>
</reference>
<protein>
    <recommendedName>
        <fullName evidence="4">C3H1-type domain-containing protein</fullName>
    </recommendedName>
</protein>
<dbReference type="RefSeq" id="XP_012770666.1">
    <property type="nucleotide sequence ID" value="XM_012915212.1"/>
</dbReference>
<dbReference type="EMBL" id="LK055138">
    <property type="protein sequence ID" value="CDR71720.1"/>
    <property type="molecule type" value="Genomic_DNA"/>
</dbReference>
<dbReference type="VEuPathDB" id="PiroplasmaDB:BBBOND_0003790"/>
<keyword evidence="1" id="KW-0175">Coiled coil</keyword>
<organism evidence="3">
    <name type="scientific">Babesia bigemina</name>
    <dbReference type="NCBI Taxonomy" id="5866"/>
    <lineage>
        <taxon>Eukaryota</taxon>
        <taxon>Sar</taxon>
        <taxon>Alveolata</taxon>
        <taxon>Apicomplexa</taxon>
        <taxon>Aconoidasida</taxon>
        <taxon>Piroplasmida</taxon>
        <taxon>Babesiidae</taxon>
        <taxon>Babesia</taxon>
    </lineage>
</organism>
<gene>
    <name evidence="3" type="ORF">BBBOND_0003790</name>
</gene>
<reference evidence="3" key="1">
    <citation type="journal article" date="2014" name="Nucleic Acids Res.">
        <title>The evolutionary dynamics of variant antigen genes in Babesia reveal a history of genomic innovation underlying host-parasite interaction.</title>
        <authorList>
            <person name="Jackson A.P."/>
            <person name="Otto T.D."/>
            <person name="Darby A."/>
            <person name="Ramaprasad A."/>
            <person name="Xia D."/>
            <person name="Echaide I.E."/>
            <person name="Farber M."/>
            <person name="Gahlot S."/>
            <person name="Gamble J."/>
            <person name="Gupta D."/>
            <person name="Gupta Y."/>
            <person name="Jackson L."/>
            <person name="Malandrin L."/>
            <person name="Malas T.B."/>
            <person name="Moussa E."/>
            <person name="Nair M."/>
            <person name="Reid AJ."/>
            <person name="Sanders M."/>
            <person name="Sharma J."/>
            <person name="Tracey A."/>
            <person name="Quail M.A."/>
            <person name="Weir W."/>
            <person name="Wastling J.M."/>
            <person name="Hall N."/>
            <person name="Willadsen P."/>
            <person name="Lingelbach K."/>
            <person name="Shiels B."/>
            <person name="Tait A."/>
            <person name="Berriman M."/>
            <person name="Allred D.R."/>
            <person name="Pain A."/>
        </authorList>
    </citation>
    <scope>NUCLEOTIDE SEQUENCE</scope>
    <source>
        <strain evidence="3">Bond</strain>
    </source>
</reference>
<dbReference type="GeneID" id="24561940"/>
<keyword evidence="2" id="KW-0472">Membrane</keyword>
<proteinExistence type="predicted"/>
<feature type="transmembrane region" description="Helical" evidence="2">
    <location>
        <begin position="1718"/>
        <end position="1739"/>
    </location>
</feature>
<dbReference type="KEGG" id="bbig:BBBOND_0003790"/>
<evidence type="ECO:0000313" key="3">
    <source>
        <dbReference type="EMBL" id="CDR71720.1"/>
    </source>
</evidence>
<dbReference type="OrthoDB" id="366943at2759"/>
<evidence type="ECO:0008006" key="4">
    <source>
        <dbReference type="Google" id="ProtNLM"/>
    </source>
</evidence>
<keyword evidence="2" id="KW-0812">Transmembrane</keyword>
<keyword evidence="2" id="KW-1133">Transmembrane helix</keyword>
<evidence type="ECO:0000256" key="1">
    <source>
        <dbReference type="SAM" id="Coils"/>
    </source>
</evidence>